<dbReference type="InterPro" id="IPR015034">
    <property type="entry name" value="Bles03"/>
</dbReference>
<dbReference type="AlphaFoldDB" id="A0A6A6D3W7"/>
<evidence type="ECO:0000313" key="3">
    <source>
        <dbReference type="Proteomes" id="UP000799537"/>
    </source>
</evidence>
<evidence type="ECO:0000313" key="2">
    <source>
        <dbReference type="EMBL" id="KAF2173745.1"/>
    </source>
</evidence>
<dbReference type="PANTHER" id="PTHR31977">
    <property type="entry name" value="UPF0696 PROTEIN C11ORF68"/>
    <property type="match status" value="1"/>
</dbReference>
<evidence type="ECO:0000256" key="1">
    <source>
        <dbReference type="ARBA" id="ARBA00010568"/>
    </source>
</evidence>
<dbReference type="Pfam" id="PF08939">
    <property type="entry name" value="Bles03"/>
    <property type="match status" value="1"/>
</dbReference>
<comment type="similarity">
    <text evidence="1">Belongs to the UPF0696 family.</text>
</comment>
<sequence length="350" mass="39925">MKRKVDFTEGYVSDESSFYGDDDVREDYDILAGRALNRLYEPPVPRGTLQNADIIPKPNVLVQGKERAEREAFRTLDGKRTLDLVEVDHDRGSTAAWQRKEESIDAFLRRLPVADPDTAKVGPWLWVSSPMLPWAQVHREPANFTAFRLGGEAFDLLEAFSVQRAKIESQNIGKEPATITRKLAPYRDQLETDLLTLAVRDRVTFGKWMFFPAEEDLPRFWRLIATATAEGKLGPTSKVGTYDPAERHTLICVYTYDFSATEDVIRILDELCDLGLLAKNGLPIYYKCDAYTYLDIKSQNSYRLRASLYSSKELLHDKAKVLKDGSIGRLKKRNKKTHEFHDVFAGEDIP</sequence>
<dbReference type="Proteomes" id="UP000799537">
    <property type="component" value="Unassembled WGS sequence"/>
</dbReference>
<dbReference type="OrthoDB" id="10067381at2759"/>
<reference evidence="2" key="1">
    <citation type="journal article" date="2020" name="Stud. Mycol.">
        <title>101 Dothideomycetes genomes: a test case for predicting lifestyles and emergence of pathogens.</title>
        <authorList>
            <person name="Haridas S."/>
            <person name="Albert R."/>
            <person name="Binder M."/>
            <person name="Bloem J."/>
            <person name="Labutti K."/>
            <person name="Salamov A."/>
            <person name="Andreopoulos B."/>
            <person name="Baker S."/>
            <person name="Barry K."/>
            <person name="Bills G."/>
            <person name="Bluhm B."/>
            <person name="Cannon C."/>
            <person name="Castanera R."/>
            <person name="Culley D."/>
            <person name="Daum C."/>
            <person name="Ezra D."/>
            <person name="Gonzalez J."/>
            <person name="Henrissat B."/>
            <person name="Kuo A."/>
            <person name="Liang C."/>
            <person name="Lipzen A."/>
            <person name="Lutzoni F."/>
            <person name="Magnuson J."/>
            <person name="Mondo S."/>
            <person name="Nolan M."/>
            <person name="Ohm R."/>
            <person name="Pangilinan J."/>
            <person name="Park H.-J."/>
            <person name="Ramirez L."/>
            <person name="Alfaro M."/>
            <person name="Sun H."/>
            <person name="Tritt A."/>
            <person name="Yoshinaga Y."/>
            <person name="Zwiers L.-H."/>
            <person name="Turgeon B."/>
            <person name="Goodwin S."/>
            <person name="Spatafora J."/>
            <person name="Crous P."/>
            <person name="Grigoriev I."/>
        </authorList>
    </citation>
    <scope>NUCLEOTIDE SEQUENCE</scope>
    <source>
        <strain evidence="2">ATCC 36951</strain>
    </source>
</reference>
<organism evidence="2 3">
    <name type="scientific">Zasmidium cellare ATCC 36951</name>
    <dbReference type="NCBI Taxonomy" id="1080233"/>
    <lineage>
        <taxon>Eukaryota</taxon>
        <taxon>Fungi</taxon>
        <taxon>Dikarya</taxon>
        <taxon>Ascomycota</taxon>
        <taxon>Pezizomycotina</taxon>
        <taxon>Dothideomycetes</taxon>
        <taxon>Dothideomycetidae</taxon>
        <taxon>Mycosphaerellales</taxon>
        <taxon>Mycosphaerellaceae</taxon>
        <taxon>Zasmidium</taxon>
    </lineage>
</organism>
<dbReference type="InterPro" id="IPR023398">
    <property type="entry name" value="TIF_eIF4e-like"/>
</dbReference>
<dbReference type="EMBL" id="ML993579">
    <property type="protein sequence ID" value="KAF2173745.1"/>
    <property type="molecule type" value="Genomic_DNA"/>
</dbReference>
<accession>A0A6A6D3W7</accession>
<keyword evidence="3" id="KW-1185">Reference proteome</keyword>
<gene>
    <name evidence="2" type="ORF">M409DRAFT_48678</name>
</gene>
<proteinExistence type="inferred from homology"/>
<protein>
    <recommendedName>
        <fullName evidence="4">DUF1917-domain-containing protein</fullName>
    </recommendedName>
</protein>
<dbReference type="Gene3D" id="3.30.760.10">
    <property type="entry name" value="RNA Cap, Translation Initiation Factor Eif4e"/>
    <property type="match status" value="1"/>
</dbReference>
<name>A0A6A6D3W7_ZASCE</name>
<dbReference type="GeneID" id="54564281"/>
<dbReference type="PANTHER" id="PTHR31977:SF1">
    <property type="entry name" value="UPF0696 PROTEIN C11ORF68"/>
    <property type="match status" value="1"/>
</dbReference>
<evidence type="ECO:0008006" key="4">
    <source>
        <dbReference type="Google" id="ProtNLM"/>
    </source>
</evidence>
<dbReference type="SUPFAM" id="SSF55418">
    <property type="entry name" value="eIF4e-like"/>
    <property type="match status" value="1"/>
</dbReference>
<dbReference type="RefSeq" id="XP_033674634.1">
    <property type="nucleotide sequence ID" value="XM_033811009.1"/>
</dbReference>